<dbReference type="InterPro" id="IPR051311">
    <property type="entry name" value="DedA_domain"/>
</dbReference>
<sequence length="206" mass="22652">MEHLLALIDQYGYIALYGLLALGIVGIPVPDEILMTTVGTLTIGNDPLLNYGASLAVSFGGSMTGMIVSYCLGRAVGKPFLYKYGRWIKLTPERLELAERWFSKYGLWAVAFGYYVPGLRHFTCYLSGVSNVNFFRYLLFAGSGALVWCTTFLTLGHLIGRNAPVLLHALKPYLGICAVVAILLAAAGYMLYRYRQRKRASSAGSK</sequence>
<keyword evidence="5" id="KW-1185">Reference proteome</keyword>
<dbReference type="PANTHER" id="PTHR42709">
    <property type="entry name" value="ALKALINE PHOSPHATASE LIKE PROTEIN"/>
    <property type="match status" value="1"/>
</dbReference>
<name>A0ABU9DP33_9BACL</name>
<dbReference type="Pfam" id="PF09335">
    <property type="entry name" value="VTT_dom"/>
    <property type="match status" value="1"/>
</dbReference>
<dbReference type="Proteomes" id="UP001469365">
    <property type="component" value="Unassembled WGS sequence"/>
</dbReference>
<feature type="transmembrane region" description="Helical" evidence="2">
    <location>
        <begin position="12"/>
        <end position="29"/>
    </location>
</feature>
<reference evidence="4 5" key="1">
    <citation type="submission" date="2024-04" db="EMBL/GenBank/DDBJ databases">
        <title>draft genome sequnece of Paenibacillus filicis.</title>
        <authorList>
            <person name="Kim D.-U."/>
        </authorList>
    </citation>
    <scope>NUCLEOTIDE SEQUENCE [LARGE SCALE GENOMIC DNA]</scope>
    <source>
        <strain evidence="4 5">KACC14197</strain>
    </source>
</reference>
<comment type="similarity">
    <text evidence="1">Belongs to the DedA family.</text>
</comment>
<organism evidence="4 5">
    <name type="scientific">Paenibacillus filicis</name>
    <dbReference type="NCBI Taxonomy" id="669464"/>
    <lineage>
        <taxon>Bacteria</taxon>
        <taxon>Bacillati</taxon>
        <taxon>Bacillota</taxon>
        <taxon>Bacilli</taxon>
        <taxon>Bacillales</taxon>
        <taxon>Paenibacillaceae</taxon>
        <taxon>Paenibacillus</taxon>
    </lineage>
</organism>
<evidence type="ECO:0000256" key="1">
    <source>
        <dbReference type="ARBA" id="ARBA00010792"/>
    </source>
</evidence>
<keyword evidence="2" id="KW-1133">Transmembrane helix</keyword>
<accession>A0ABU9DP33</accession>
<dbReference type="PANTHER" id="PTHR42709:SF9">
    <property type="entry name" value="ALKALINE PHOSPHATASE LIKE PROTEIN"/>
    <property type="match status" value="1"/>
</dbReference>
<feature type="transmembrane region" description="Helical" evidence="2">
    <location>
        <begin position="49"/>
        <end position="73"/>
    </location>
</feature>
<protein>
    <submittedName>
        <fullName evidence="4">DedA family protein</fullName>
    </submittedName>
</protein>
<feature type="transmembrane region" description="Helical" evidence="2">
    <location>
        <begin position="137"/>
        <end position="160"/>
    </location>
</feature>
<feature type="domain" description="VTT" evidence="3">
    <location>
        <begin position="29"/>
        <end position="157"/>
    </location>
</feature>
<dbReference type="RefSeq" id="WP_341417745.1">
    <property type="nucleotide sequence ID" value="NZ_JBBPCC010000015.1"/>
</dbReference>
<dbReference type="EMBL" id="JBBPCC010000015">
    <property type="protein sequence ID" value="MEK8130612.1"/>
    <property type="molecule type" value="Genomic_DNA"/>
</dbReference>
<feature type="transmembrane region" description="Helical" evidence="2">
    <location>
        <begin position="172"/>
        <end position="192"/>
    </location>
</feature>
<evidence type="ECO:0000313" key="5">
    <source>
        <dbReference type="Proteomes" id="UP001469365"/>
    </source>
</evidence>
<comment type="caution">
    <text evidence="4">The sequence shown here is derived from an EMBL/GenBank/DDBJ whole genome shotgun (WGS) entry which is preliminary data.</text>
</comment>
<dbReference type="InterPro" id="IPR032816">
    <property type="entry name" value="VTT_dom"/>
</dbReference>
<evidence type="ECO:0000256" key="2">
    <source>
        <dbReference type="SAM" id="Phobius"/>
    </source>
</evidence>
<evidence type="ECO:0000259" key="3">
    <source>
        <dbReference type="Pfam" id="PF09335"/>
    </source>
</evidence>
<keyword evidence="2" id="KW-0812">Transmembrane</keyword>
<evidence type="ECO:0000313" key="4">
    <source>
        <dbReference type="EMBL" id="MEK8130612.1"/>
    </source>
</evidence>
<keyword evidence="2" id="KW-0472">Membrane</keyword>
<proteinExistence type="inferred from homology"/>
<gene>
    <name evidence="4" type="ORF">WMW72_22150</name>
</gene>